<organism evidence="1 2">
    <name type="scientific">Eumeta variegata</name>
    <name type="common">Bagworm moth</name>
    <name type="synonym">Eumeta japonica</name>
    <dbReference type="NCBI Taxonomy" id="151549"/>
    <lineage>
        <taxon>Eukaryota</taxon>
        <taxon>Metazoa</taxon>
        <taxon>Ecdysozoa</taxon>
        <taxon>Arthropoda</taxon>
        <taxon>Hexapoda</taxon>
        <taxon>Insecta</taxon>
        <taxon>Pterygota</taxon>
        <taxon>Neoptera</taxon>
        <taxon>Endopterygota</taxon>
        <taxon>Lepidoptera</taxon>
        <taxon>Glossata</taxon>
        <taxon>Ditrysia</taxon>
        <taxon>Tineoidea</taxon>
        <taxon>Psychidae</taxon>
        <taxon>Oiketicinae</taxon>
        <taxon>Eumeta</taxon>
    </lineage>
</organism>
<sequence>MRSDKFRQVTSERARVRAASETCAGRGPPNPIGQRNIALGYCGICEDKAYTRFEQRDFIIEKQLALGVRHRRISRLINYSGQGISDLLLEKCIAALFGVDVDPPPPEPVRALGRASSVYNAVSSTNRAISTLGCRDSRRGQVAAFPALTYRKMTLFLQVLKIATRNQLSLAEESQAVGVPLARPHLSSAARKRIFLKRGGTIATVSDFRAFNSRQYACWDNDIFSIRSCLRLSFVSRASWHSQVISIDDNSSLESTSSIHP</sequence>
<keyword evidence="2" id="KW-1185">Reference proteome</keyword>
<dbReference type="EMBL" id="BGZK01001912">
    <property type="protein sequence ID" value="GBP88186.1"/>
    <property type="molecule type" value="Genomic_DNA"/>
</dbReference>
<evidence type="ECO:0000313" key="2">
    <source>
        <dbReference type="Proteomes" id="UP000299102"/>
    </source>
</evidence>
<evidence type="ECO:0000313" key="1">
    <source>
        <dbReference type="EMBL" id="GBP88186.1"/>
    </source>
</evidence>
<gene>
    <name evidence="1" type="ORF">EVAR_99090_1</name>
</gene>
<dbReference type="Proteomes" id="UP000299102">
    <property type="component" value="Unassembled WGS sequence"/>
</dbReference>
<accession>A0A4C1ZI81</accession>
<comment type="caution">
    <text evidence="1">The sequence shown here is derived from an EMBL/GenBank/DDBJ whole genome shotgun (WGS) entry which is preliminary data.</text>
</comment>
<proteinExistence type="predicted"/>
<protein>
    <submittedName>
        <fullName evidence="1">Uncharacterized protein</fullName>
    </submittedName>
</protein>
<name>A0A4C1ZI81_EUMVA</name>
<dbReference type="AlphaFoldDB" id="A0A4C1ZI81"/>
<reference evidence="1 2" key="1">
    <citation type="journal article" date="2019" name="Commun. Biol.">
        <title>The bagworm genome reveals a unique fibroin gene that provides high tensile strength.</title>
        <authorList>
            <person name="Kono N."/>
            <person name="Nakamura H."/>
            <person name="Ohtoshi R."/>
            <person name="Tomita M."/>
            <person name="Numata K."/>
            <person name="Arakawa K."/>
        </authorList>
    </citation>
    <scope>NUCLEOTIDE SEQUENCE [LARGE SCALE GENOMIC DNA]</scope>
</reference>